<accession>A0ABV1XSW9</accession>
<dbReference type="PANTHER" id="PTHR43329">
    <property type="entry name" value="EPOXIDE HYDROLASE"/>
    <property type="match status" value="1"/>
</dbReference>
<dbReference type="InterPro" id="IPR000639">
    <property type="entry name" value="Epox_hydrolase-like"/>
</dbReference>
<gene>
    <name evidence="3" type="ORF">ABT384_18835</name>
</gene>
<evidence type="ECO:0000256" key="1">
    <source>
        <dbReference type="ARBA" id="ARBA00022801"/>
    </source>
</evidence>
<dbReference type="Proteomes" id="UP001486207">
    <property type="component" value="Unassembled WGS sequence"/>
</dbReference>
<evidence type="ECO:0000313" key="4">
    <source>
        <dbReference type="Proteomes" id="UP001486207"/>
    </source>
</evidence>
<name>A0ABV1XSW9_9ACTN</name>
<feature type="domain" description="AB hydrolase-1" evidence="2">
    <location>
        <begin position="23"/>
        <end position="305"/>
    </location>
</feature>
<comment type="caution">
    <text evidence="3">The sequence shown here is derived from an EMBL/GenBank/DDBJ whole genome shotgun (WGS) entry which is preliminary data.</text>
</comment>
<dbReference type="Pfam" id="PF00561">
    <property type="entry name" value="Abhydrolase_1"/>
    <property type="match status" value="1"/>
</dbReference>
<evidence type="ECO:0000259" key="2">
    <source>
        <dbReference type="Pfam" id="PF00561"/>
    </source>
</evidence>
<sequence>MVEHRMIDVNGIRLHIAEEGEGPLVVLLHGFPESWHSWRHQFGPLAEAGFRVVAPDQRGYGRSDHPESVDAYSILRLVGDVIGLIHALGETQAFVVGHDWGAPVAWHTALLRPDVVRGVVGLSVPPPFRGERPPLVAMQERFGGRFYWNYFDRPGVADAEFALDTRTALRKLFYSASGDAPDAGRPDQALVADPERGWLADMTDPDVLPDWLTEEDLDELTGSYAKGFTGALNWYRNLDRNWELTAPWHGAVVSPPALYMYGDRDLVPAFPGTPELIAQLPQLMPDLRREPILLPGCGHWTQQERPAEVNSALVDFLTELRR</sequence>
<keyword evidence="1 3" id="KW-0378">Hydrolase</keyword>
<dbReference type="PRINTS" id="PR00412">
    <property type="entry name" value="EPOXHYDRLASE"/>
</dbReference>
<keyword evidence="4" id="KW-1185">Reference proteome</keyword>
<proteinExistence type="predicted"/>
<dbReference type="GO" id="GO:0016787">
    <property type="term" value="F:hydrolase activity"/>
    <property type="evidence" value="ECO:0007669"/>
    <property type="project" value="UniProtKB-KW"/>
</dbReference>
<dbReference type="InterPro" id="IPR029058">
    <property type="entry name" value="AB_hydrolase_fold"/>
</dbReference>
<dbReference type="InterPro" id="IPR000073">
    <property type="entry name" value="AB_hydrolase_1"/>
</dbReference>
<dbReference type="EMBL" id="JBEPFB010000007">
    <property type="protein sequence ID" value="MER7374692.1"/>
    <property type="molecule type" value="Genomic_DNA"/>
</dbReference>
<dbReference type="RefSeq" id="WP_229911890.1">
    <property type="nucleotide sequence ID" value="NZ_BNBM01000007.1"/>
</dbReference>
<reference evidence="3 4" key="1">
    <citation type="submission" date="2024-06" db="EMBL/GenBank/DDBJ databases">
        <title>The Natural Products Discovery Center: Release of the First 8490 Sequenced Strains for Exploring Actinobacteria Biosynthetic Diversity.</title>
        <authorList>
            <person name="Kalkreuter E."/>
            <person name="Kautsar S.A."/>
            <person name="Yang D."/>
            <person name="Bader C.D."/>
            <person name="Teijaro C.N."/>
            <person name="Fluegel L."/>
            <person name="Davis C.M."/>
            <person name="Simpson J.R."/>
            <person name="Lauterbach L."/>
            <person name="Steele A.D."/>
            <person name="Gui C."/>
            <person name="Meng S."/>
            <person name="Li G."/>
            <person name="Viehrig K."/>
            <person name="Ye F."/>
            <person name="Su P."/>
            <person name="Kiefer A.F."/>
            <person name="Nichols A."/>
            <person name="Cepeda A.J."/>
            <person name="Yan W."/>
            <person name="Fan B."/>
            <person name="Jiang Y."/>
            <person name="Adhikari A."/>
            <person name="Zheng C.-J."/>
            <person name="Schuster L."/>
            <person name="Cowan T.M."/>
            <person name="Smanski M.J."/>
            <person name="Chevrette M.G."/>
            <person name="De Carvalho L.P.S."/>
            <person name="Shen B."/>
        </authorList>
    </citation>
    <scope>NUCLEOTIDE SEQUENCE [LARGE SCALE GENOMIC DNA]</scope>
    <source>
        <strain evidence="3 4">NPDC000155</strain>
    </source>
</reference>
<dbReference type="Gene3D" id="3.40.50.1820">
    <property type="entry name" value="alpha/beta hydrolase"/>
    <property type="match status" value="1"/>
</dbReference>
<organism evidence="3 4">
    <name type="scientific">Streptomyces lanatus</name>
    <dbReference type="NCBI Taxonomy" id="66900"/>
    <lineage>
        <taxon>Bacteria</taxon>
        <taxon>Bacillati</taxon>
        <taxon>Actinomycetota</taxon>
        <taxon>Actinomycetes</taxon>
        <taxon>Kitasatosporales</taxon>
        <taxon>Streptomycetaceae</taxon>
        <taxon>Streptomyces</taxon>
    </lineage>
</organism>
<evidence type="ECO:0000313" key="3">
    <source>
        <dbReference type="EMBL" id="MER7374692.1"/>
    </source>
</evidence>
<protein>
    <submittedName>
        <fullName evidence="3">Alpha/beta hydrolase</fullName>
    </submittedName>
</protein>
<dbReference type="SUPFAM" id="SSF53474">
    <property type="entry name" value="alpha/beta-Hydrolases"/>
    <property type="match status" value="1"/>
</dbReference>